<keyword evidence="2" id="KW-0732">Signal</keyword>
<reference evidence="3" key="1">
    <citation type="submission" date="2022-06" db="EMBL/GenBank/DDBJ databases">
        <title>Amycolatopsis iheyaensis sp. nov., a new species of the genus Amycolatopsis isolated from soil in Iheya island, Japan.</title>
        <authorList>
            <person name="Ngamcharungchit C."/>
            <person name="Kanto H."/>
            <person name="Take A."/>
            <person name="Intra B."/>
            <person name="Matsumoto A."/>
            <person name="Panbangred W."/>
            <person name="Inahashi Y."/>
        </authorList>
    </citation>
    <scope>NUCLEOTIDE SEQUENCE</scope>
    <source>
        <strain evidence="3">OK19-0408</strain>
    </source>
</reference>
<evidence type="ECO:0000256" key="2">
    <source>
        <dbReference type="SAM" id="SignalP"/>
    </source>
</evidence>
<feature type="signal peptide" evidence="2">
    <location>
        <begin position="1"/>
        <end position="21"/>
    </location>
</feature>
<dbReference type="PRINTS" id="PR00733">
    <property type="entry name" value="GLHYDRLASE6"/>
</dbReference>
<dbReference type="PROSITE" id="PS51257">
    <property type="entry name" value="PROKAR_LIPOPROTEIN"/>
    <property type="match status" value="1"/>
</dbReference>
<comment type="caution">
    <text evidence="3">The sequence shown here is derived from an EMBL/GenBank/DDBJ whole genome shotgun (WGS) entry which is preliminary data.</text>
</comment>
<feature type="region of interest" description="Disordered" evidence="1">
    <location>
        <begin position="258"/>
        <end position="285"/>
    </location>
</feature>
<accession>A0A9X2NML1</accession>
<evidence type="ECO:0000313" key="4">
    <source>
        <dbReference type="Proteomes" id="UP001144096"/>
    </source>
</evidence>
<keyword evidence="3" id="KW-0378">Hydrolase</keyword>
<dbReference type="RefSeq" id="WP_257926857.1">
    <property type="nucleotide sequence ID" value="NZ_JAMXQV010000043.1"/>
</dbReference>
<dbReference type="InterPro" id="IPR016288">
    <property type="entry name" value="Beta_cellobiohydrolase"/>
</dbReference>
<evidence type="ECO:0000313" key="3">
    <source>
        <dbReference type="EMBL" id="MCR6490293.1"/>
    </source>
</evidence>
<evidence type="ECO:0000256" key="1">
    <source>
        <dbReference type="SAM" id="MobiDB-lite"/>
    </source>
</evidence>
<dbReference type="InterPro" id="IPR036434">
    <property type="entry name" value="Beta_cellobiohydrolase_sf"/>
</dbReference>
<name>A0A9X2NML1_9PSEU</name>
<proteinExistence type="predicted"/>
<organism evidence="3 4">
    <name type="scientific">Amycolatopsis iheyensis</name>
    <dbReference type="NCBI Taxonomy" id="2945988"/>
    <lineage>
        <taxon>Bacteria</taxon>
        <taxon>Bacillati</taxon>
        <taxon>Actinomycetota</taxon>
        <taxon>Actinomycetes</taxon>
        <taxon>Pseudonocardiales</taxon>
        <taxon>Pseudonocardiaceae</taxon>
        <taxon>Amycolatopsis</taxon>
    </lineage>
</organism>
<dbReference type="PANTHER" id="PTHR34876">
    <property type="match status" value="1"/>
</dbReference>
<dbReference type="GO" id="GO:0004553">
    <property type="term" value="F:hydrolase activity, hydrolyzing O-glycosyl compounds"/>
    <property type="evidence" value="ECO:0007669"/>
    <property type="project" value="InterPro"/>
</dbReference>
<protein>
    <submittedName>
        <fullName evidence="3">Glycoside hydrolase family 6 protein</fullName>
    </submittedName>
</protein>
<dbReference type="PANTHER" id="PTHR34876:SF4">
    <property type="entry name" value="1,4-BETA-D-GLUCAN CELLOBIOHYDROLASE C-RELATED"/>
    <property type="match status" value="1"/>
</dbReference>
<dbReference type="Proteomes" id="UP001144096">
    <property type="component" value="Unassembled WGS sequence"/>
</dbReference>
<dbReference type="EMBL" id="JAMXQV010000043">
    <property type="protein sequence ID" value="MCR6490293.1"/>
    <property type="molecule type" value="Genomic_DNA"/>
</dbReference>
<gene>
    <name evidence="3" type="ORF">M8542_46555</name>
</gene>
<dbReference type="AlphaFoldDB" id="A0A9X2NML1"/>
<keyword evidence="4" id="KW-1185">Reference proteome</keyword>
<dbReference type="Gene3D" id="3.20.20.40">
    <property type="entry name" value="1, 4-beta cellobiohydrolase"/>
    <property type="match status" value="1"/>
</dbReference>
<dbReference type="SUPFAM" id="SSF51989">
    <property type="entry name" value="Glycosyl hydrolases family 6, cellulases"/>
    <property type="match status" value="1"/>
</dbReference>
<dbReference type="GO" id="GO:0030245">
    <property type="term" value="P:cellulose catabolic process"/>
    <property type="evidence" value="ECO:0007669"/>
    <property type="project" value="InterPro"/>
</dbReference>
<sequence length="298" mass="30550">MTRWLALIPVLALLAACGPYAGDKRPPSTAVSFPLLAGADDFYVDPGNPAAAWVRSAPPGPARETIATRIASRPAARLVTVPADAGPFVAAAAAAKRKPVLLADATGDCAAETYHRWFTALAAAIAGRPAVVVVRVAACPALRAAALADAVRTLRAPATATLLDVSDLGFPDDAARLLTAADVRDAAGFALNVGRYADDGRLTATAEAILSRLATSTGRTDYLPLFDTARNGAEVTGGCNPAGAKTGAWERIDRAGKPQGLWLTTPGTSDGPCGTAPGSRRGEFDPDLAIRLVPEPGH</sequence>
<feature type="chain" id="PRO_5042540966" evidence="2">
    <location>
        <begin position="22"/>
        <end position="298"/>
    </location>
</feature>